<dbReference type="GO" id="GO:0005783">
    <property type="term" value="C:endoplasmic reticulum"/>
    <property type="evidence" value="ECO:0007669"/>
    <property type="project" value="TreeGrafter"/>
</dbReference>
<dbReference type="InterPro" id="IPR000873">
    <property type="entry name" value="AMP-dep_synth/lig_dom"/>
</dbReference>
<dbReference type="PANTHER" id="PTHR43272:SF33">
    <property type="entry name" value="AMP-BINDING DOMAIN-CONTAINING PROTEIN-RELATED"/>
    <property type="match status" value="1"/>
</dbReference>
<dbReference type="Pfam" id="PF00501">
    <property type="entry name" value="AMP-binding"/>
    <property type="match status" value="1"/>
</dbReference>
<evidence type="ECO:0000259" key="3">
    <source>
        <dbReference type="Pfam" id="PF00501"/>
    </source>
</evidence>
<dbReference type="SUPFAM" id="SSF56801">
    <property type="entry name" value="Acetyl-CoA synthetase-like"/>
    <property type="match status" value="1"/>
</dbReference>
<proteinExistence type="predicted"/>
<dbReference type="EMBL" id="JABAYA010000023">
    <property type="protein sequence ID" value="KAF7729642.1"/>
    <property type="molecule type" value="Genomic_DNA"/>
</dbReference>
<sequence>MSIELDTLSYALLASIFGAATLLSIKNSKEADIHPLLLNNQANVSPLRHPGESAIYRSRASTFGSPLLATFDRNVRTLHDLFQDDVFAKHGSTPFVGAHTKNGYEWHNYDTVGSRCEHIYAGLCNVGGLEPRSGTESSFVGIYASNSPDTVLAQIACHRHGLVTIPIGAHSSSSHVSHILRNTSLKLLLVDEALLDRTLSLVDETTALKYIVTFGASSSEQKQAAEKVGIHLVSLTEVQDKGQLASVESVRPVPEDMASIYFRGKQGIILTHKNLLSSIASYLLIYTAILTQPHKITAKDRLMHTYPIDHVFGYVLTGAFCTIGASVAIGHEVDEEANIDLSSVLATVAEAKPTVFGSVKPFFEQVKGRVESQYGNSFLFRRGYDKKQHHLAEGRLVNDTKYDMLVFRDIRQKLFGGHLRIAYIENGFEADDLVSFLRVVLGAQILKAFNQTETTGTATVSMCFDYGADPAAFGAPLACNEVKLLDLPERQYSSEDQPNPRGEIWVRGNNVFAGYWKDPEATAQVVDSDGWYTTGMIGEFLPNGAIKLLSQK</sequence>
<keyword evidence="4" id="KW-0436">Ligase</keyword>
<evidence type="ECO:0000313" key="4">
    <source>
        <dbReference type="EMBL" id="KAF7729642.1"/>
    </source>
</evidence>
<name>A0A8H7ERI2_9FUNG</name>
<protein>
    <submittedName>
        <fullName evidence="4">Long-chain-fatty-acid--CoA ligase 5</fullName>
    </submittedName>
</protein>
<evidence type="ECO:0000313" key="5">
    <source>
        <dbReference type="Proteomes" id="UP000605846"/>
    </source>
</evidence>
<feature type="domain" description="AMP-dependent synthetase/ligase" evidence="3">
    <location>
        <begin position="98"/>
        <end position="516"/>
    </location>
</feature>
<dbReference type="Gene3D" id="3.40.50.12780">
    <property type="entry name" value="N-terminal domain of ligase-like"/>
    <property type="match status" value="1"/>
</dbReference>
<dbReference type="OrthoDB" id="1700726at2759"/>
<evidence type="ECO:0000256" key="1">
    <source>
        <dbReference type="ARBA" id="ARBA00022741"/>
    </source>
</evidence>
<organism evidence="4 5">
    <name type="scientific">Apophysomyces ossiformis</name>
    <dbReference type="NCBI Taxonomy" id="679940"/>
    <lineage>
        <taxon>Eukaryota</taxon>
        <taxon>Fungi</taxon>
        <taxon>Fungi incertae sedis</taxon>
        <taxon>Mucoromycota</taxon>
        <taxon>Mucoromycotina</taxon>
        <taxon>Mucoromycetes</taxon>
        <taxon>Mucorales</taxon>
        <taxon>Mucorineae</taxon>
        <taxon>Mucoraceae</taxon>
        <taxon>Apophysomyces</taxon>
    </lineage>
</organism>
<keyword evidence="2" id="KW-0067">ATP-binding</keyword>
<dbReference type="Proteomes" id="UP000605846">
    <property type="component" value="Unassembled WGS sequence"/>
</dbReference>
<dbReference type="GO" id="GO:0005524">
    <property type="term" value="F:ATP binding"/>
    <property type="evidence" value="ECO:0007669"/>
    <property type="project" value="UniProtKB-KW"/>
</dbReference>
<comment type="caution">
    <text evidence="4">The sequence shown here is derived from an EMBL/GenBank/DDBJ whole genome shotgun (WGS) entry which is preliminary data.</text>
</comment>
<keyword evidence="5" id="KW-1185">Reference proteome</keyword>
<dbReference type="InterPro" id="IPR042099">
    <property type="entry name" value="ANL_N_sf"/>
</dbReference>
<dbReference type="GO" id="GO:0016020">
    <property type="term" value="C:membrane"/>
    <property type="evidence" value="ECO:0007669"/>
    <property type="project" value="TreeGrafter"/>
</dbReference>
<dbReference type="AlphaFoldDB" id="A0A8H7ERI2"/>
<gene>
    <name evidence="4" type="primary">ACSL5</name>
    <name evidence="4" type="ORF">EC973_004015</name>
</gene>
<reference evidence="4" key="1">
    <citation type="submission" date="2020-01" db="EMBL/GenBank/DDBJ databases">
        <title>Genome Sequencing of Three Apophysomyces-Like Fungal Strains Confirms a Novel Fungal Genus in the Mucoromycota with divergent Burkholderia-like Endosymbiotic Bacteria.</title>
        <authorList>
            <person name="Stajich J.E."/>
            <person name="Macias A.M."/>
            <person name="Carter-House D."/>
            <person name="Lovett B."/>
            <person name="Kasson L.R."/>
            <person name="Berry K."/>
            <person name="Grigoriev I."/>
            <person name="Chang Y."/>
            <person name="Spatafora J."/>
            <person name="Kasson M.T."/>
        </authorList>
    </citation>
    <scope>NUCLEOTIDE SEQUENCE</scope>
    <source>
        <strain evidence="4">NRRL A-21654</strain>
    </source>
</reference>
<evidence type="ECO:0000256" key="2">
    <source>
        <dbReference type="ARBA" id="ARBA00022840"/>
    </source>
</evidence>
<accession>A0A8H7ERI2</accession>
<dbReference type="GO" id="GO:0004467">
    <property type="term" value="F:long-chain fatty acid-CoA ligase activity"/>
    <property type="evidence" value="ECO:0007669"/>
    <property type="project" value="TreeGrafter"/>
</dbReference>
<keyword evidence="1" id="KW-0547">Nucleotide-binding</keyword>
<dbReference type="PANTHER" id="PTHR43272">
    <property type="entry name" value="LONG-CHAIN-FATTY-ACID--COA LIGASE"/>
    <property type="match status" value="1"/>
</dbReference>